<proteinExistence type="inferred from homology"/>
<dbReference type="Proteomes" id="UP000264036">
    <property type="component" value="Unassembled WGS sequence"/>
</dbReference>
<gene>
    <name evidence="5" type="ORF">DD666_19870</name>
</gene>
<accession>A0A356LL15</accession>
<dbReference type="InterPro" id="IPR011057">
    <property type="entry name" value="Mss4-like_sf"/>
</dbReference>
<evidence type="ECO:0000313" key="6">
    <source>
        <dbReference type="Proteomes" id="UP000264036"/>
    </source>
</evidence>
<evidence type="ECO:0000256" key="1">
    <source>
        <dbReference type="ARBA" id="ARBA00005495"/>
    </source>
</evidence>
<dbReference type="Pfam" id="PF04828">
    <property type="entry name" value="GFA"/>
    <property type="match status" value="1"/>
</dbReference>
<dbReference type="PROSITE" id="PS51891">
    <property type="entry name" value="CENP_V_GFA"/>
    <property type="match status" value="1"/>
</dbReference>
<reference evidence="5 6" key="1">
    <citation type="journal article" date="2018" name="Nat. Biotechnol.">
        <title>A standardized bacterial taxonomy based on genome phylogeny substantially revises the tree of life.</title>
        <authorList>
            <person name="Parks D.H."/>
            <person name="Chuvochina M."/>
            <person name="Waite D.W."/>
            <person name="Rinke C."/>
            <person name="Skarshewski A."/>
            <person name="Chaumeil P.A."/>
            <person name="Hugenholtz P."/>
        </authorList>
    </citation>
    <scope>NUCLEOTIDE SEQUENCE [LARGE SCALE GENOMIC DNA]</scope>
    <source>
        <strain evidence="5">UBA10707</strain>
    </source>
</reference>
<evidence type="ECO:0000313" key="5">
    <source>
        <dbReference type="EMBL" id="HBP31656.1"/>
    </source>
</evidence>
<dbReference type="SUPFAM" id="SSF51316">
    <property type="entry name" value="Mss4-like"/>
    <property type="match status" value="1"/>
</dbReference>
<dbReference type="GO" id="GO:0046872">
    <property type="term" value="F:metal ion binding"/>
    <property type="evidence" value="ECO:0007669"/>
    <property type="project" value="UniProtKB-KW"/>
</dbReference>
<dbReference type="Gene3D" id="2.170.150.70">
    <property type="match status" value="1"/>
</dbReference>
<protein>
    <submittedName>
        <fullName evidence="5">Aldehyde-activating protein</fullName>
    </submittedName>
</protein>
<comment type="similarity">
    <text evidence="1">Belongs to the Gfa family.</text>
</comment>
<sequence>MNDGIKLNGTCHCGAVRFTVLIADGLRNVRRCNCSYCAMRGAVVVTAGLGDIAYESGGQWLTRYQFNTMTAEHYFCSRCGIYTHHRRRSDPSQISVNVACLEGVSPFDYPSVPVEEGISHPLDHPAVASLAGTLSYVAAENKN</sequence>
<feature type="domain" description="CENP-V/GFA" evidence="4">
    <location>
        <begin position="7"/>
        <end position="123"/>
    </location>
</feature>
<dbReference type="PANTHER" id="PTHR28620:SF1">
    <property type="entry name" value="CENP-V_GFA DOMAIN-CONTAINING PROTEIN"/>
    <property type="match status" value="1"/>
</dbReference>
<comment type="caution">
    <text evidence="5">The sequence shown here is derived from an EMBL/GenBank/DDBJ whole genome shotgun (WGS) entry which is preliminary data.</text>
</comment>
<dbReference type="EMBL" id="DOEK01000042">
    <property type="protein sequence ID" value="HBP31656.1"/>
    <property type="molecule type" value="Genomic_DNA"/>
</dbReference>
<evidence type="ECO:0000256" key="2">
    <source>
        <dbReference type="ARBA" id="ARBA00022723"/>
    </source>
</evidence>
<evidence type="ECO:0000256" key="3">
    <source>
        <dbReference type="ARBA" id="ARBA00022833"/>
    </source>
</evidence>
<keyword evidence="3" id="KW-0862">Zinc</keyword>
<organism evidence="5 6">
    <name type="scientific">Advenella kashmirensis</name>
    <dbReference type="NCBI Taxonomy" id="310575"/>
    <lineage>
        <taxon>Bacteria</taxon>
        <taxon>Pseudomonadati</taxon>
        <taxon>Pseudomonadota</taxon>
        <taxon>Betaproteobacteria</taxon>
        <taxon>Burkholderiales</taxon>
        <taxon>Alcaligenaceae</taxon>
    </lineage>
</organism>
<dbReference type="AlphaFoldDB" id="A0A356LL15"/>
<dbReference type="GO" id="GO:0016846">
    <property type="term" value="F:carbon-sulfur lyase activity"/>
    <property type="evidence" value="ECO:0007669"/>
    <property type="project" value="InterPro"/>
</dbReference>
<evidence type="ECO:0000259" key="4">
    <source>
        <dbReference type="PROSITE" id="PS51891"/>
    </source>
</evidence>
<dbReference type="InterPro" id="IPR006913">
    <property type="entry name" value="CENP-V/GFA"/>
</dbReference>
<name>A0A356LL15_9BURK</name>
<keyword evidence="2" id="KW-0479">Metal-binding</keyword>
<dbReference type="PANTHER" id="PTHR28620">
    <property type="entry name" value="CENTROMERE PROTEIN V"/>
    <property type="match status" value="1"/>
</dbReference>
<dbReference type="InterPro" id="IPR052355">
    <property type="entry name" value="CENP-V-like"/>
</dbReference>